<dbReference type="OrthoDB" id="6610259at2759"/>
<comment type="subcellular location">
    <subcellularLocation>
        <location evidence="1">Secreted</location>
    </subcellularLocation>
</comment>
<dbReference type="GO" id="GO:0005576">
    <property type="term" value="C:extracellular region"/>
    <property type="evidence" value="ECO:0007669"/>
    <property type="project" value="UniProtKB-SubCell"/>
</dbReference>
<protein>
    <submittedName>
        <fullName evidence="6">General odorant-binding protein lush</fullName>
    </submittedName>
</protein>
<dbReference type="AlphaFoldDB" id="A0A6J1MIC2"/>
<dbReference type="GO" id="GO:0042048">
    <property type="term" value="P:olfactory behavior"/>
    <property type="evidence" value="ECO:0007669"/>
    <property type="project" value="TreeGrafter"/>
</dbReference>
<evidence type="ECO:0000256" key="3">
    <source>
        <dbReference type="ARBA" id="ARBA00022525"/>
    </source>
</evidence>
<evidence type="ECO:0000313" key="6">
    <source>
        <dbReference type="RefSeq" id="XP_023179193.2"/>
    </source>
</evidence>
<keyword evidence="3" id="KW-0964">Secreted</keyword>
<dbReference type="InterPro" id="IPR036728">
    <property type="entry name" value="PBP_GOBP_sf"/>
</dbReference>
<dbReference type="KEGG" id="dhe:111605088"/>
<dbReference type="SUPFAM" id="SSF47565">
    <property type="entry name" value="Insect pheromone/odorant-binding proteins"/>
    <property type="match status" value="1"/>
</dbReference>
<evidence type="ECO:0000256" key="1">
    <source>
        <dbReference type="ARBA" id="ARBA00004613"/>
    </source>
</evidence>
<feature type="chain" id="PRO_5026998134" evidence="4">
    <location>
        <begin position="33"/>
        <end position="156"/>
    </location>
</feature>
<dbReference type="Pfam" id="PF01395">
    <property type="entry name" value="PBP_GOBP"/>
    <property type="match status" value="1"/>
</dbReference>
<dbReference type="Proteomes" id="UP000504633">
    <property type="component" value="Unplaced"/>
</dbReference>
<feature type="signal peptide" evidence="4">
    <location>
        <begin position="1"/>
        <end position="32"/>
    </location>
</feature>
<dbReference type="PANTHER" id="PTHR21364">
    <property type="entry name" value="GENERAL ODORANT-BINDING PROTEIN 19A"/>
    <property type="match status" value="1"/>
</dbReference>
<dbReference type="OMA" id="CYTRCIA"/>
<proteinExistence type="inferred from homology"/>
<accession>A0A6J1MIC2</accession>
<gene>
    <name evidence="6" type="primary">LOC111605088</name>
</gene>
<dbReference type="GO" id="GO:0005549">
    <property type="term" value="F:odorant binding"/>
    <property type="evidence" value="ECO:0007669"/>
    <property type="project" value="InterPro"/>
</dbReference>
<sequence length="156" mass="17936">MMRPDHSISCWHRSWQLLLFSLLLLAPKLCGGVNMQQFLQSLDMMRNGCVPKFKVPLDILDRIREGDFDMEPTQDLLCYTKCVAQLAGTLTKKGDFSVNKAMAQMPIILPPELQEPAQKALTYCRDEQKAYKDSCAKVYYTSKCMADYDRAHFKFP</sequence>
<dbReference type="GeneID" id="111605088"/>
<dbReference type="FunFam" id="1.10.238.20:FF:000001">
    <property type="entry name" value="General odorant-binding protein lush"/>
    <property type="match status" value="1"/>
</dbReference>
<keyword evidence="4" id="KW-0732">Signal</keyword>
<dbReference type="InterPro" id="IPR006170">
    <property type="entry name" value="PBP/GOBP"/>
</dbReference>
<dbReference type="SMART" id="SM00708">
    <property type="entry name" value="PhBP"/>
    <property type="match status" value="1"/>
</dbReference>
<keyword evidence="5" id="KW-1185">Reference proteome</keyword>
<dbReference type="RefSeq" id="XP_023179193.2">
    <property type="nucleotide sequence ID" value="XM_023323425.2"/>
</dbReference>
<dbReference type="GO" id="GO:0035275">
    <property type="term" value="F:dibutyl phthalate binding"/>
    <property type="evidence" value="ECO:0007669"/>
    <property type="project" value="TreeGrafter"/>
</dbReference>
<evidence type="ECO:0000256" key="2">
    <source>
        <dbReference type="ARBA" id="ARBA00008098"/>
    </source>
</evidence>
<comment type="similarity">
    <text evidence="2">Belongs to the PBP/GOBP family.</text>
</comment>
<name>A0A6J1MIC2_DROHY</name>
<dbReference type="Gene3D" id="1.10.238.20">
    <property type="entry name" value="Pheromone/general odorant binding protein domain"/>
    <property type="match status" value="1"/>
</dbReference>
<reference evidence="6" key="1">
    <citation type="submission" date="2025-08" db="UniProtKB">
        <authorList>
            <consortium name="RefSeq"/>
        </authorList>
    </citation>
    <scope>IDENTIFICATION</scope>
    <source>
        <strain evidence="6">15085-1641.00</strain>
        <tissue evidence="6">Whole body</tissue>
    </source>
</reference>
<organism evidence="5 6">
    <name type="scientific">Drosophila hydei</name>
    <name type="common">Fruit fly</name>
    <dbReference type="NCBI Taxonomy" id="7224"/>
    <lineage>
        <taxon>Eukaryota</taxon>
        <taxon>Metazoa</taxon>
        <taxon>Ecdysozoa</taxon>
        <taxon>Arthropoda</taxon>
        <taxon>Hexapoda</taxon>
        <taxon>Insecta</taxon>
        <taxon>Pterygota</taxon>
        <taxon>Neoptera</taxon>
        <taxon>Endopterygota</taxon>
        <taxon>Diptera</taxon>
        <taxon>Brachycera</taxon>
        <taxon>Muscomorpha</taxon>
        <taxon>Ephydroidea</taxon>
        <taxon>Drosophilidae</taxon>
        <taxon>Drosophila</taxon>
    </lineage>
</organism>
<dbReference type="CDD" id="cd23992">
    <property type="entry name" value="PBP_GOBP"/>
    <property type="match status" value="1"/>
</dbReference>
<dbReference type="PANTHER" id="PTHR21364:SF1">
    <property type="entry name" value="GENERAL ODORANT-BINDING PROTEIN LUSH"/>
    <property type="match status" value="1"/>
</dbReference>
<dbReference type="GO" id="GO:0007608">
    <property type="term" value="P:sensory perception of smell"/>
    <property type="evidence" value="ECO:0007669"/>
    <property type="project" value="TreeGrafter"/>
</dbReference>
<evidence type="ECO:0000313" key="5">
    <source>
        <dbReference type="Proteomes" id="UP000504633"/>
    </source>
</evidence>
<evidence type="ECO:0000256" key="4">
    <source>
        <dbReference type="SAM" id="SignalP"/>
    </source>
</evidence>